<keyword evidence="10" id="KW-1185">Reference proteome</keyword>
<dbReference type="CDD" id="cd02972">
    <property type="entry name" value="DsbA_family"/>
    <property type="match status" value="1"/>
</dbReference>
<evidence type="ECO:0000256" key="5">
    <source>
        <dbReference type="ARBA" id="ARBA00023284"/>
    </source>
</evidence>
<dbReference type="InterPro" id="IPR036249">
    <property type="entry name" value="Thioredoxin-like_sf"/>
</dbReference>
<proteinExistence type="inferred from homology"/>
<feature type="domain" description="Thioredoxin-like fold" evidence="8">
    <location>
        <begin position="81"/>
        <end position="253"/>
    </location>
</feature>
<evidence type="ECO:0000256" key="2">
    <source>
        <dbReference type="ARBA" id="ARBA00022729"/>
    </source>
</evidence>
<dbReference type="PANTHER" id="PTHR13887:SF14">
    <property type="entry name" value="DISULFIDE BOND FORMATION PROTEIN D"/>
    <property type="match status" value="1"/>
</dbReference>
<feature type="region of interest" description="Disordered" evidence="6">
    <location>
        <begin position="1"/>
        <end position="25"/>
    </location>
</feature>
<sequence length="259" mass="27859">MSEKNREAKRSARERLAEERERQKARDKKRRALIVAAAVVGVLGLAAVVGLLAANSGDDAKDTSGPLAVPKGATGKDELTLPLGKADARSTLTIWEDFRCPACKGFEDAFRSTIHDLADKGQLKVEYHLATLIDGNMGGSGSLRAANAAACAQDTGKFPAYHDVLFKNQPVETDDAFSKNDKLIDLAGQVDGLVTDSFKKCVEDGTHDKWVAKSHKAFEDAKLQGTPTVLLNGKSVFGDQKNPLTPAKLRQMVRDANKG</sequence>
<keyword evidence="5" id="KW-0676">Redox-active center</keyword>
<dbReference type="PANTHER" id="PTHR13887">
    <property type="entry name" value="GLUTATHIONE S-TRANSFERASE KAPPA"/>
    <property type="match status" value="1"/>
</dbReference>
<dbReference type="Pfam" id="PF13462">
    <property type="entry name" value="Thioredoxin_4"/>
    <property type="match status" value="1"/>
</dbReference>
<evidence type="ECO:0000259" key="8">
    <source>
        <dbReference type="Pfam" id="PF13462"/>
    </source>
</evidence>
<evidence type="ECO:0000256" key="7">
    <source>
        <dbReference type="SAM" id="Phobius"/>
    </source>
</evidence>
<evidence type="ECO:0000256" key="1">
    <source>
        <dbReference type="ARBA" id="ARBA00005791"/>
    </source>
</evidence>
<evidence type="ECO:0000256" key="6">
    <source>
        <dbReference type="SAM" id="MobiDB-lite"/>
    </source>
</evidence>
<keyword evidence="2" id="KW-0732">Signal</keyword>
<organism evidence="9 10">
    <name type="scientific">Streptomyces alboniger</name>
    <dbReference type="NCBI Taxonomy" id="132473"/>
    <lineage>
        <taxon>Bacteria</taxon>
        <taxon>Bacillati</taxon>
        <taxon>Actinomycetota</taxon>
        <taxon>Actinomycetes</taxon>
        <taxon>Kitasatosporales</taxon>
        <taxon>Streptomycetaceae</taxon>
        <taxon>Streptomyces</taxon>
        <taxon>Streptomyces aurantiacus group</taxon>
    </lineage>
</organism>
<dbReference type="GO" id="GO:0016491">
    <property type="term" value="F:oxidoreductase activity"/>
    <property type="evidence" value="ECO:0007669"/>
    <property type="project" value="UniProtKB-KW"/>
</dbReference>
<dbReference type="Gene3D" id="3.40.30.10">
    <property type="entry name" value="Glutaredoxin"/>
    <property type="match status" value="1"/>
</dbReference>
<evidence type="ECO:0000256" key="3">
    <source>
        <dbReference type="ARBA" id="ARBA00023002"/>
    </source>
</evidence>
<evidence type="ECO:0000313" key="9">
    <source>
        <dbReference type="EMBL" id="QEV17602.1"/>
    </source>
</evidence>
<protein>
    <recommendedName>
        <fullName evidence="8">Thioredoxin-like fold domain-containing protein</fullName>
    </recommendedName>
</protein>
<keyword evidence="7" id="KW-0472">Membrane</keyword>
<dbReference type="AlphaFoldDB" id="A0A5J6HED9"/>
<keyword evidence="4" id="KW-1015">Disulfide bond</keyword>
<reference evidence="9 10" key="1">
    <citation type="submission" date="2017-09" db="EMBL/GenBank/DDBJ databases">
        <authorList>
            <person name="Lee N."/>
            <person name="Cho B.-K."/>
        </authorList>
    </citation>
    <scope>NUCLEOTIDE SEQUENCE [LARGE SCALE GENOMIC DNA]</scope>
    <source>
        <strain evidence="9 10">ATCC 12461</strain>
    </source>
</reference>
<evidence type="ECO:0000313" key="10">
    <source>
        <dbReference type="Proteomes" id="UP000326553"/>
    </source>
</evidence>
<dbReference type="SUPFAM" id="SSF52833">
    <property type="entry name" value="Thioredoxin-like"/>
    <property type="match status" value="1"/>
</dbReference>
<dbReference type="EMBL" id="CP023695">
    <property type="protein sequence ID" value="QEV17602.1"/>
    <property type="molecule type" value="Genomic_DNA"/>
</dbReference>
<dbReference type="KEGG" id="salw:CP975_08870"/>
<comment type="similarity">
    <text evidence="1">Belongs to the thioredoxin family. DsbA subfamily.</text>
</comment>
<feature type="compositionally biased region" description="Basic and acidic residues" evidence="6">
    <location>
        <begin position="1"/>
        <end position="24"/>
    </location>
</feature>
<keyword evidence="7" id="KW-0812">Transmembrane</keyword>
<gene>
    <name evidence="9" type="ORF">CP975_08870</name>
</gene>
<evidence type="ECO:0000256" key="4">
    <source>
        <dbReference type="ARBA" id="ARBA00023157"/>
    </source>
</evidence>
<dbReference type="Proteomes" id="UP000326553">
    <property type="component" value="Chromosome"/>
</dbReference>
<feature type="transmembrane region" description="Helical" evidence="7">
    <location>
        <begin position="32"/>
        <end position="54"/>
    </location>
</feature>
<keyword evidence="7" id="KW-1133">Transmembrane helix</keyword>
<name>A0A5J6HED9_STRAD</name>
<accession>A0A5J6HED9</accession>
<dbReference type="RefSeq" id="WP_150476732.1">
    <property type="nucleotide sequence ID" value="NZ_CP023695.1"/>
</dbReference>
<dbReference type="OrthoDB" id="4135024at2"/>
<keyword evidence="3" id="KW-0560">Oxidoreductase</keyword>
<dbReference type="InterPro" id="IPR012336">
    <property type="entry name" value="Thioredoxin-like_fold"/>
</dbReference>